<dbReference type="EMBL" id="CP001778">
    <property type="protein sequence ID" value="ADD44652.1"/>
    <property type="molecule type" value="Genomic_DNA"/>
</dbReference>
<dbReference type="eggNOG" id="COG0451">
    <property type="taxonomic scope" value="Bacteria"/>
</dbReference>
<gene>
    <name evidence="3" type="ordered locus">Snas_5015</name>
</gene>
<dbReference type="SUPFAM" id="SSF51735">
    <property type="entry name" value="NAD(P)-binding Rossmann-fold domains"/>
    <property type="match status" value="1"/>
</dbReference>
<feature type="domain" description="AB hydrolase-1" evidence="1">
    <location>
        <begin position="389"/>
        <end position="489"/>
    </location>
</feature>
<sequence length="667" mass="70037">MTANTPHRPDAVVFGATGFLGRWTTLELLRQGRSVAAVIRKPGGLAASGQTREAELRGWFTDHGASTEGLTVVGGDLTSDAALGIDAADERRLGDVRDVFNLAGNYRFGMARPEARIVNVDGALNVLNWAAARRDLRRLIHVSGYRVSPRDEPRYPIPESELDRLYRTMGAYEASKIEADAAVRVVADRRGVPLTVVNPSAVIGHSETGEAGQYIGPAELVRQLWNGKLPVLPGTAETFVPVVTVDYAAKFLCAIPEHDSLPGGRHWLLDDETPRLPELVSLVAERFGVRAPRRLVPVGVVRRLPAAITGADPETLTFLSEDRYDTGSADRVARSAGLSHPPVETALRRWADRLVADGFGTLSAVSPGGFADVAGSQTYLAGDRITPDVVLLHGLPLDGESWRPVLGELSTADASSGLSTLVADLPGLGRSAGSAVDVGEWMADLLAPIRTRPVIVAHSAATALALRYVASEPEKVAGLVLVSPYFIQRRTPAPLRIPAITAPVLKRLPRARLDALLGVAEAATAAAGAPGVTARAANAMAATATTGAAATTAATAANGAIAPAATEAAVESAAASLRRPGVARRMARMLKHGGRSGERAALERLLRDLPSSVPLHIVHGEHDPLIGDPGPGTVSTIPGAGHNPQLTHPAAVTAILREVTLATRIPR</sequence>
<dbReference type="InterPro" id="IPR013120">
    <property type="entry name" value="FAR_NAD-bd"/>
</dbReference>
<dbReference type="OrthoDB" id="5241256at2"/>
<dbReference type="PANTHER" id="PTHR48079:SF6">
    <property type="entry name" value="NAD(P)-BINDING DOMAIN-CONTAINING PROTEIN-RELATED"/>
    <property type="match status" value="1"/>
</dbReference>
<dbReference type="GO" id="GO:0005737">
    <property type="term" value="C:cytoplasm"/>
    <property type="evidence" value="ECO:0007669"/>
    <property type="project" value="TreeGrafter"/>
</dbReference>
<dbReference type="PANTHER" id="PTHR48079">
    <property type="entry name" value="PROTEIN YEEZ"/>
    <property type="match status" value="1"/>
</dbReference>
<protein>
    <submittedName>
        <fullName evidence="3">Male sterility domain protein</fullName>
    </submittedName>
</protein>
<dbReference type="HOGENOM" id="CLU_460527_0_0_11"/>
<dbReference type="ESTHER" id="stanl-d3q9v6">
    <property type="family name" value="6_AlphaBeta_hydrolase"/>
</dbReference>
<dbReference type="STRING" id="446470.Snas_5015"/>
<dbReference type="Gene3D" id="3.40.50.720">
    <property type="entry name" value="NAD(P)-binding Rossmann-like Domain"/>
    <property type="match status" value="1"/>
</dbReference>
<dbReference type="InterPro" id="IPR029058">
    <property type="entry name" value="AB_hydrolase_fold"/>
</dbReference>
<dbReference type="Pfam" id="PF00561">
    <property type="entry name" value="Abhydrolase_1"/>
    <property type="match status" value="1"/>
</dbReference>
<dbReference type="InterPro" id="IPR036291">
    <property type="entry name" value="NAD(P)-bd_dom_sf"/>
</dbReference>
<accession>D3Q9V6</accession>
<evidence type="ECO:0000259" key="1">
    <source>
        <dbReference type="Pfam" id="PF00561"/>
    </source>
</evidence>
<dbReference type="RefSeq" id="WP_013020223.1">
    <property type="nucleotide sequence ID" value="NC_013947.1"/>
</dbReference>
<dbReference type="SUPFAM" id="SSF53474">
    <property type="entry name" value="alpha/beta-Hydrolases"/>
    <property type="match status" value="1"/>
</dbReference>
<dbReference type="Gene3D" id="3.40.50.1820">
    <property type="entry name" value="alpha/beta hydrolase"/>
    <property type="match status" value="1"/>
</dbReference>
<evidence type="ECO:0000259" key="2">
    <source>
        <dbReference type="Pfam" id="PF07993"/>
    </source>
</evidence>
<dbReference type="InterPro" id="IPR051783">
    <property type="entry name" value="NAD(P)-dependent_oxidoreduct"/>
</dbReference>
<dbReference type="Pfam" id="PF07993">
    <property type="entry name" value="NAD_binding_4"/>
    <property type="match status" value="1"/>
</dbReference>
<dbReference type="eggNOG" id="COG2267">
    <property type="taxonomic scope" value="Bacteria"/>
</dbReference>
<evidence type="ECO:0000313" key="3">
    <source>
        <dbReference type="EMBL" id="ADD44652.1"/>
    </source>
</evidence>
<evidence type="ECO:0000313" key="4">
    <source>
        <dbReference type="Proteomes" id="UP000000844"/>
    </source>
</evidence>
<keyword evidence="4" id="KW-1185">Reference proteome</keyword>
<organism evidence="3 4">
    <name type="scientific">Stackebrandtia nassauensis (strain DSM 44728 / CIP 108903 / NRRL B-16338 / NBRC 102104 / LLR-40K-21)</name>
    <dbReference type="NCBI Taxonomy" id="446470"/>
    <lineage>
        <taxon>Bacteria</taxon>
        <taxon>Bacillati</taxon>
        <taxon>Actinomycetota</taxon>
        <taxon>Actinomycetes</taxon>
        <taxon>Glycomycetales</taxon>
        <taxon>Glycomycetaceae</taxon>
        <taxon>Stackebrandtia</taxon>
    </lineage>
</organism>
<dbReference type="KEGG" id="sna:Snas_5015"/>
<proteinExistence type="predicted"/>
<name>D3Q9V6_STANL</name>
<feature type="domain" description="Thioester reductase (TE)" evidence="2">
    <location>
        <begin position="15"/>
        <end position="251"/>
    </location>
</feature>
<dbReference type="GO" id="GO:0004029">
    <property type="term" value="F:aldehyde dehydrogenase (NAD+) activity"/>
    <property type="evidence" value="ECO:0007669"/>
    <property type="project" value="TreeGrafter"/>
</dbReference>
<reference evidence="3 4" key="1">
    <citation type="journal article" date="2009" name="Stand. Genomic Sci.">
        <title>Complete genome sequence of Stackebrandtia nassauensis type strain (LLR-40K-21).</title>
        <authorList>
            <person name="Munk C."/>
            <person name="Lapidus A."/>
            <person name="Copeland A."/>
            <person name="Jando M."/>
            <person name="Mayilraj S."/>
            <person name="Glavina Del Rio T."/>
            <person name="Nolan M."/>
            <person name="Chen F."/>
            <person name="Lucas S."/>
            <person name="Tice H."/>
            <person name="Cheng J.F."/>
            <person name="Han C."/>
            <person name="Detter J.C."/>
            <person name="Bruce D."/>
            <person name="Goodwin L."/>
            <person name="Chain P."/>
            <person name="Pitluck S."/>
            <person name="Goker M."/>
            <person name="Ovchinikova G."/>
            <person name="Pati A."/>
            <person name="Ivanova N."/>
            <person name="Mavromatis K."/>
            <person name="Chen A."/>
            <person name="Palaniappan K."/>
            <person name="Land M."/>
            <person name="Hauser L."/>
            <person name="Chang Y.J."/>
            <person name="Jeffries C.D."/>
            <person name="Bristow J."/>
            <person name="Eisen J.A."/>
            <person name="Markowitz V."/>
            <person name="Hugenholtz P."/>
            <person name="Kyrpides N.C."/>
            <person name="Klenk H.P."/>
        </authorList>
    </citation>
    <scope>NUCLEOTIDE SEQUENCE [LARGE SCALE GENOMIC DNA]</scope>
    <source>
        <strain evidence="4">DSM 44728 / CIP 108903 / NRRL B-16338 / NBRC 102104 / LLR-40K-21</strain>
    </source>
</reference>
<dbReference type="Proteomes" id="UP000000844">
    <property type="component" value="Chromosome"/>
</dbReference>
<dbReference type="AlphaFoldDB" id="D3Q9V6"/>
<dbReference type="InterPro" id="IPR000073">
    <property type="entry name" value="AB_hydrolase_1"/>
</dbReference>